<dbReference type="EMBL" id="HBIN01020824">
    <property type="protein sequence ID" value="CAE0445941.1"/>
    <property type="molecule type" value="Transcribed_RNA"/>
</dbReference>
<name>A0A7S3PP51_9STRA</name>
<sequence>MIEVYKEQVDKLCKELDALLSADGAEKAPEKIKELERLLKIVKVEARSSVEVKNKYKNWILEKEQQFEEYRRNVLLNTKGMSEGTANVSLFMFCFYNWYRYLSQYIFGIWNMHQ</sequence>
<proteinExistence type="predicted"/>
<gene>
    <name evidence="1" type="ORF">ASTO00021_LOCUS15943</name>
</gene>
<evidence type="ECO:0000313" key="1">
    <source>
        <dbReference type="EMBL" id="CAE0445941.1"/>
    </source>
</evidence>
<protein>
    <recommendedName>
        <fullName evidence="2">Vesicle transport v-SNARE N-terminal domain-containing protein</fullName>
    </recommendedName>
</protein>
<accession>A0A7S3PP51</accession>
<reference evidence="1" key="1">
    <citation type="submission" date="2021-01" db="EMBL/GenBank/DDBJ databases">
        <authorList>
            <person name="Corre E."/>
            <person name="Pelletier E."/>
            <person name="Niang G."/>
            <person name="Scheremetjew M."/>
            <person name="Finn R."/>
            <person name="Kale V."/>
            <person name="Holt S."/>
            <person name="Cochrane G."/>
            <person name="Meng A."/>
            <person name="Brown T."/>
            <person name="Cohen L."/>
        </authorList>
    </citation>
    <scope>NUCLEOTIDE SEQUENCE</scope>
    <source>
        <strain evidence="1">GSBS06</strain>
    </source>
</reference>
<evidence type="ECO:0008006" key="2">
    <source>
        <dbReference type="Google" id="ProtNLM"/>
    </source>
</evidence>
<dbReference type="AlphaFoldDB" id="A0A7S3PP51"/>
<organism evidence="1">
    <name type="scientific">Aplanochytrium stocchinoi</name>
    <dbReference type="NCBI Taxonomy" id="215587"/>
    <lineage>
        <taxon>Eukaryota</taxon>
        <taxon>Sar</taxon>
        <taxon>Stramenopiles</taxon>
        <taxon>Bigyra</taxon>
        <taxon>Labyrinthulomycetes</taxon>
        <taxon>Thraustochytrida</taxon>
        <taxon>Thraustochytriidae</taxon>
        <taxon>Aplanochytrium</taxon>
    </lineage>
</organism>